<dbReference type="Pfam" id="PF08568">
    <property type="entry name" value="Kinetochor_Ybp2"/>
    <property type="match status" value="1"/>
</dbReference>
<dbReference type="Proteomes" id="UP000504610">
    <property type="component" value="Chromosome 7"/>
</dbReference>
<dbReference type="PANTHER" id="PTHR15430:SF1">
    <property type="entry name" value="GLOMULIN"/>
    <property type="match status" value="1"/>
</dbReference>
<dbReference type="InterPro" id="IPR013877">
    <property type="entry name" value="YAP-bd/ALF4/Glomulin"/>
</dbReference>
<dbReference type="GO" id="GO:0005737">
    <property type="term" value="C:cytoplasm"/>
    <property type="evidence" value="ECO:0007669"/>
    <property type="project" value="TreeGrafter"/>
</dbReference>
<accession>A0A6J0K6M9</accession>
<gene>
    <name evidence="3" type="primary">LOC108814567</name>
</gene>
<dbReference type="RefSeq" id="XP_018442669.1">
    <property type="nucleotide sequence ID" value="XM_018587167.2"/>
</dbReference>
<proteinExistence type="predicted"/>
<dbReference type="OrthoDB" id="619536at2759"/>
<organism evidence="2 3">
    <name type="scientific">Raphanus sativus</name>
    <name type="common">Radish</name>
    <name type="synonym">Raphanus raphanistrum var. sativus</name>
    <dbReference type="NCBI Taxonomy" id="3726"/>
    <lineage>
        <taxon>Eukaryota</taxon>
        <taxon>Viridiplantae</taxon>
        <taxon>Streptophyta</taxon>
        <taxon>Embryophyta</taxon>
        <taxon>Tracheophyta</taxon>
        <taxon>Spermatophyta</taxon>
        <taxon>Magnoliopsida</taxon>
        <taxon>eudicotyledons</taxon>
        <taxon>Gunneridae</taxon>
        <taxon>Pentapetalae</taxon>
        <taxon>rosids</taxon>
        <taxon>malvids</taxon>
        <taxon>Brassicales</taxon>
        <taxon>Brassicaceae</taxon>
        <taxon>Brassiceae</taxon>
        <taxon>Raphanus</taxon>
    </lineage>
</organism>
<dbReference type="InterPro" id="IPR019516">
    <property type="entry name" value="Glomulin/ALF4"/>
</dbReference>
<reference evidence="2" key="1">
    <citation type="journal article" date="2019" name="Database">
        <title>The radish genome database (RadishGD): an integrated information resource for radish genomics.</title>
        <authorList>
            <person name="Yu H.J."/>
            <person name="Baek S."/>
            <person name="Lee Y.J."/>
            <person name="Cho A."/>
            <person name="Mun J.H."/>
        </authorList>
    </citation>
    <scope>NUCLEOTIDE SEQUENCE [LARGE SCALE GENOMIC DNA]</scope>
    <source>
        <strain evidence="2">cv. WK10039</strain>
    </source>
</reference>
<dbReference type="AlphaFoldDB" id="A0A6J0K6M9"/>
<name>A0A6J0K6M9_RAPSA</name>
<keyword evidence="2" id="KW-1185">Reference proteome</keyword>
<evidence type="ECO:0000313" key="3">
    <source>
        <dbReference type="RefSeq" id="XP_018442669.1"/>
    </source>
</evidence>
<feature type="region of interest" description="Disordered" evidence="1">
    <location>
        <begin position="51"/>
        <end position="71"/>
    </location>
</feature>
<evidence type="ECO:0000256" key="1">
    <source>
        <dbReference type="SAM" id="MobiDB-lite"/>
    </source>
</evidence>
<dbReference type="GO" id="GO:0055105">
    <property type="term" value="F:ubiquitin-protein transferase inhibitor activity"/>
    <property type="evidence" value="ECO:0007669"/>
    <property type="project" value="TreeGrafter"/>
</dbReference>
<dbReference type="PANTHER" id="PTHR15430">
    <property type="entry name" value="GLOMULIN"/>
    <property type="match status" value="1"/>
</dbReference>
<dbReference type="GeneID" id="108814567"/>
<protein>
    <submittedName>
        <fullName evidence="3">Aberrant root formation protein 4 isoform X3</fullName>
    </submittedName>
</protein>
<evidence type="ECO:0000313" key="2">
    <source>
        <dbReference type="Proteomes" id="UP000504610"/>
    </source>
</evidence>
<sequence length="601" mass="66192">MSAATVSYSSRVRELLAGSLSSVEAGESQDLESLVIELVHCLNSLSENLASNASDDDEQENDANSNAGDEDHEIDVTTLNEVIQVLDDILKFLSSPLMNQDVMDALSFELPKVISKFAGLSGKCLELAEEIVDRFVEACNPRDMLSVLCEALDAARVSLSLSTSSTPLLHGLSKVFISVRRRHYEQLKVAVPIVLNVLKDMSLEPNMQVEGLFDKALAIGVSIKAVASKLEKEEGTKVCCLLGLYVMQITAVLSVSIKDKVDSGVPLVMQLKPLLAYCGLTHLGLITGNDAERLTSTVSKDDDDNDFLNSFHDINLGASLLFIWGRISPEVADVASDVNELQSNPVKRWQAYGMLKHILASGDLLWEFKRHTVEVLLEIVRGATPSQCNVQIDCSQYTTSIYSALQAVTLVIMYAPDADLRKKTFEALKRIISDIPVPQRFDVLKALVTNSQSSTMRGILLDQVRNNIMSTSSLQATDCDAHVTELVELVLKPPHGGPPLFPDQSDEVLAALNLYRFALLNNSRGKETSSSSGFLSKKTLERDYKGWLLPLRTIVSGSIAENQRQKDQDQESSLEILCILNRIESLLYWCIELVEERLKSS</sequence>
<reference evidence="3" key="2">
    <citation type="submission" date="2025-08" db="UniProtKB">
        <authorList>
            <consortium name="RefSeq"/>
        </authorList>
    </citation>
    <scope>IDENTIFICATION</scope>
    <source>
        <tissue evidence="3">Leaf</tissue>
    </source>
</reference>